<feature type="binding site" evidence="18">
    <location>
        <position position="128"/>
    </location>
    <ligand>
        <name>K(+)</name>
        <dbReference type="ChEBI" id="CHEBI:29103"/>
    </ligand>
</feature>
<evidence type="ECO:0000256" key="12">
    <source>
        <dbReference type="ARBA" id="ARBA00023239"/>
    </source>
</evidence>
<comment type="subunit">
    <text evidence="17">Homotetramer.</text>
</comment>
<comment type="catalytic activity">
    <reaction evidence="16 17 19">
        <text>(6S)-NADPHX + ADP = AMP + phosphate + NADPH + H(+)</text>
        <dbReference type="Rhea" id="RHEA:32235"/>
        <dbReference type="ChEBI" id="CHEBI:15378"/>
        <dbReference type="ChEBI" id="CHEBI:43474"/>
        <dbReference type="ChEBI" id="CHEBI:57783"/>
        <dbReference type="ChEBI" id="CHEBI:64076"/>
        <dbReference type="ChEBI" id="CHEBI:456215"/>
        <dbReference type="ChEBI" id="CHEBI:456216"/>
        <dbReference type="EC" id="4.2.1.136"/>
    </reaction>
</comment>
<feature type="binding site" evidence="18">
    <location>
        <position position="143"/>
    </location>
    <ligand>
        <name>(6S)-NADPHX</name>
        <dbReference type="ChEBI" id="CHEBI:64076"/>
    </ligand>
</feature>
<dbReference type="InterPro" id="IPR004443">
    <property type="entry name" value="YjeF_N_dom"/>
</dbReference>
<evidence type="ECO:0000256" key="4">
    <source>
        <dbReference type="ARBA" id="ARBA00009524"/>
    </source>
</evidence>
<name>A0A0Q9YG81_9GAMM</name>
<comment type="similarity">
    <text evidence="18">Belongs to the NnrE/AIBP family.</text>
</comment>
<feature type="binding site" evidence="17">
    <location>
        <position position="442"/>
    </location>
    <ligand>
        <name>AMP</name>
        <dbReference type="ChEBI" id="CHEBI:456215"/>
    </ligand>
</feature>
<evidence type="ECO:0000256" key="6">
    <source>
        <dbReference type="ARBA" id="ARBA00022741"/>
    </source>
</evidence>
<keyword evidence="5 18" id="KW-0479">Metal-binding</keyword>
<dbReference type="GO" id="GO:0005524">
    <property type="term" value="F:ATP binding"/>
    <property type="evidence" value="ECO:0007669"/>
    <property type="project" value="UniProtKB-UniRule"/>
</dbReference>
<dbReference type="GO" id="GO:0110051">
    <property type="term" value="P:metabolite repair"/>
    <property type="evidence" value="ECO:0007669"/>
    <property type="project" value="TreeGrafter"/>
</dbReference>
<evidence type="ECO:0000313" key="24">
    <source>
        <dbReference type="Proteomes" id="UP000051494"/>
    </source>
</evidence>
<evidence type="ECO:0000259" key="20">
    <source>
        <dbReference type="PROSITE" id="PS51383"/>
    </source>
</evidence>
<dbReference type="GO" id="GO:0052856">
    <property type="term" value="F:NAD(P)HX epimerase activity"/>
    <property type="evidence" value="ECO:0007669"/>
    <property type="project" value="UniProtKB-UniRule"/>
</dbReference>
<protein>
    <recommendedName>
        <fullName evidence="19">Bifunctional NAD(P)H-hydrate repair enzyme</fullName>
    </recommendedName>
    <alternativeName>
        <fullName evidence="19">Nicotinamide nucleotide repair protein</fullName>
    </alternativeName>
    <domain>
        <recommendedName>
            <fullName evidence="19">ADP-dependent (S)-NAD(P)H-hydrate dehydratase</fullName>
            <ecNumber evidence="19">4.2.1.136</ecNumber>
        </recommendedName>
        <alternativeName>
            <fullName evidence="19">ADP-dependent NAD(P)HX dehydratase</fullName>
        </alternativeName>
    </domain>
    <domain>
        <recommendedName>
            <fullName evidence="19">NAD(P)H-hydrate epimerase</fullName>
            <ecNumber evidence="19">5.1.99.6</ecNumber>
        </recommendedName>
    </domain>
</protein>
<comment type="catalytic activity">
    <reaction evidence="1 18 19">
        <text>(6R)-NADHX = (6S)-NADHX</text>
        <dbReference type="Rhea" id="RHEA:32215"/>
        <dbReference type="ChEBI" id="CHEBI:64074"/>
        <dbReference type="ChEBI" id="CHEBI:64075"/>
        <dbReference type="EC" id="5.1.99.6"/>
    </reaction>
</comment>
<keyword evidence="12 17" id="KW-0456">Lyase</keyword>
<evidence type="ECO:0000256" key="8">
    <source>
        <dbReference type="ARBA" id="ARBA00022857"/>
    </source>
</evidence>
<dbReference type="AlphaFoldDB" id="A0A0Q9YG81"/>
<dbReference type="EC" id="4.2.1.136" evidence="19"/>
<evidence type="ECO:0000256" key="18">
    <source>
        <dbReference type="HAMAP-Rule" id="MF_01966"/>
    </source>
</evidence>
<feature type="binding site" evidence="17">
    <location>
        <position position="376"/>
    </location>
    <ligand>
        <name>(6S)-NADPHX</name>
        <dbReference type="ChEBI" id="CHEBI:64076"/>
    </ligand>
</feature>
<evidence type="ECO:0000256" key="5">
    <source>
        <dbReference type="ARBA" id="ARBA00022723"/>
    </source>
</evidence>
<comment type="similarity">
    <text evidence="3 19">In the N-terminal section; belongs to the NnrE/AIBP family.</text>
</comment>
<comment type="catalytic activity">
    <reaction evidence="2 18 19">
        <text>(6R)-NADPHX = (6S)-NADPHX</text>
        <dbReference type="Rhea" id="RHEA:32227"/>
        <dbReference type="ChEBI" id="CHEBI:64076"/>
        <dbReference type="ChEBI" id="CHEBI:64077"/>
        <dbReference type="EC" id="5.1.99.6"/>
    </reaction>
</comment>
<dbReference type="GO" id="GO:0052855">
    <property type="term" value="F:ADP-dependent NAD(P)H-hydrate dehydratase activity"/>
    <property type="evidence" value="ECO:0007669"/>
    <property type="project" value="UniProtKB-UniRule"/>
</dbReference>
<feature type="binding site" evidence="18">
    <location>
        <position position="63"/>
    </location>
    <ligand>
        <name>K(+)</name>
        <dbReference type="ChEBI" id="CHEBI:29103"/>
    </ligand>
</feature>
<proteinExistence type="inferred from homology"/>
<dbReference type="NCBIfam" id="TIGR00197">
    <property type="entry name" value="yjeF_nterm"/>
    <property type="match status" value="1"/>
</dbReference>
<dbReference type="STRING" id="437022.CC99x_00560"/>
<reference evidence="23" key="3">
    <citation type="submission" date="2021-06" db="EMBL/GenBank/DDBJ databases">
        <title>Genomic Description and Analysis of Intracellular Bacteria, Candidatus Berkiella cookevillensis and Candidatus Berkiella aquae.</title>
        <authorList>
            <person name="Kidane D.T."/>
            <person name="Mehari Y.T."/>
            <person name="Rice F.C."/>
            <person name="Arivett B.A."/>
            <person name="Farone A.L."/>
            <person name="Berk S.G."/>
            <person name="Farone M.B."/>
        </authorList>
    </citation>
    <scope>NUCLEOTIDE SEQUENCE</scope>
    <source>
        <strain evidence="23">CC99</strain>
    </source>
</reference>
<evidence type="ECO:0000259" key="21">
    <source>
        <dbReference type="PROSITE" id="PS51385"/>
    </source>
</evidence>
<evidence type="ECO:0000256" key="2">
    <source>
        <dbReference type="ARBA" id="ARBA00000909"/>
    </source>
</evidence>
<dbReference type="PROSITE" id="PS51385">
    <property type="entry name" value="YJEF_N"/>
    <property type="match status" value="1"/>
</dbReference>
<feature type="binding site" evidence="18">
    <location>
        <begin position="62"/>
        <end position="66"/>
    </location>
    <ligand>
        <name>(6S)-NADPHX</name>
        <dbReference type="ChEBI" id="CHEBI:64076"/>
    </ligand>
</feature>
<feature type="binding site" evidence="18">
    <location>
        <position position="165"/>
    </location>
    <ligand>
        <name>(6S)-NADPHX</name>
        <dbReference type="ChEBI" id="CHEBI:64076"/>
    </ligand>
</feature>
<comment type="function">
    <text evidence="14 19">Bifunctional enzyme that catalyzes the epimerization of the S- and R-forms of NAD(P)HX and the dehydration of the S-form of NAD(P)HX at the expense of ADP, which is converted to AMP. This allows the repair of both epimers of NAD(P)HX, a damaged form of NAD(P)H that is a result of enzymatic or heat-dependent hydration.</text>
</comment>
<dbReference type="HAMAP" id="MF_01966">
    <property type="entry name" value="NADHX_epimerase"/>
    <property type="match status" value="1"/>
</dbReference>
<dbReference type="PROSITE" id="PS51383">
    <property type="entry name" value="YJEF_C_3"/>
    <property type="match status" value="1"/>
</dbReference>
<evidence type="ECO:0000256" key="17">
    <source>
        <dbReference type="HAMAP-Rule" id="MF_01965"/>
    </source>
</evidence>
<dbReference type="GO" id="GO:0046496">
    <property type="term" value="P:nicotinamide nucleotide metabolic process"/>
    <property type="evidence" value="ECO:0007669"/>
    <property type="project" value="UniProtKB-UniRule"/>
</dbReference>
<evidence type="ECO:0000256" key="10">
    <source>
        <dbReference type="ARBA" id="ARBA00023027"/>
    </source>
</evidence>
<dbReference type="HAMAP" id="MF_01965">
    <property type="entry name" value="NADHX_dehydratase"/>
    <property type="match status" value="1"/>
</dbReference>
<dbReference type="Gene3D" id="3.40.1190.20">
    <property type="match status" value="1"/>
</dbReference>
<feature type="binding site" evidence="17">
    <location>
        <position position="268"/>
    </location>
    <ligand>
        <name>(6S)-NADPHX</name>
        <dbReference type="ChEBI" id="CHEBI:64076"/>
    </ligand>
</feature>
<sequence length="502" mass="53834">MESLPTSLYTAQAVREIDHVAIAHEKISAYTLMSRAGQTAFEIFKKRWPMAQKILVCCGSGNNGGDGFVFARIAQAAGLSITVYDVKPIDMQRLSVEARQAREAWLSSGHAVSPFNEIDFLEVDVVIDAILGTGLQNELDEAYVRAITIVNQAKAQQGIGVFALDVPSGLNADTGTISTVAIKADVTLTFIGLKIGLFCADAYDWVGQLYFDDLGVDASVYRIVRPRAHRFDYETIQEKLPLKKLTQHKGQNGHVLVIGGGEIHYSGAACLCAEAAYRSGAGLVSVVVSPEALPLMARAAPELMIYPLVKFSELETLIEKADVIVIGPGLGQNKWSKRVFSLVKTVHHKPLIVDADALNLLACDPMHNPHWILTPHPGEASRLLNHSITDVQSERSSAIEALQQKLGGVIVLKGAGTLIKSADRPPFLYSEALPVLATAGTGDVLAGIIAGLRAQGLSSLEASQCGVAVHGQAAKQEQVLGDRGMMASDLFLHIRSLLSICS</sequence>
<dbReference type="EMBL" id="LKHV01000002">
    <property type="protein sequence ID" value="KRG19548.1"/>
    <property type="molecule type" value="Genomic_DNA"/>
</dbReference>
<dbReference type="SUPFAM" id="SSF53613">
    <property type="entry name" value="Ribokinase-like"/>
    <property type="match status" value="1"/>
</dbReference>
<feature type="domain" description="YjeF C-terminal" evidence="20">
    <location>
        <begin position="232"/>
        <end position="501"/>
    </location>
</feature>
<evidence type="ECO:0000256" key="15">
    <source>
        <dbReference type="ARBA" id="ARBA00048238"/>
    </source>
</evidence>
<keyword evidence="9 18" id="KW-0630">Potassium</keyword>
<comment type="function">
    <text evidence="17">Catalyzes the dehydration of the S-form of NAD(P)HX at the expense of ADP, which is converted to AMP. Together with NAD(P)HX epimerase, which catalyzes the epimerization of the S- and R-forms, the enzyme allows the repair of both epimers of NAD(P)HX, a damaged form of NAD(P)H that is a result of enzymatic or heat-dependent hydration.</text>
</comment>
<comment type="similarity">
    <text evidence="4 19">In the C-terminal section; belongs to the NnrD/CARKD family.</text>
</comment>
<keyword evidence="10 17" id="KW-0520">NAD</keyword>
<reference evidence="22" key="1">
    <citation type="submission" date="2015-09" db="EMBL/GenBank/DDBJ databases">
        <title>Draft Genome Sequences of Two Novel Amoeba-resistant Intranuclear Bacteria, Candidatus Berkiella cookevillensis and Candidatus Berkiella aquae.</title>
        <authorList>
            <person name="Mehari Y.T."/>
            <person name="Arivett B.A."/>
            <person name="Farone A.L."/>
            <person name="Gunderson J.H."/>
            <person name="Farone M.B."/>
        </authorList>
    </citation>
    <scope>NUCLEOTIDE SEQUENCE [LARGE SCALE GENOMIC DNA]</scope>
    <source>
        <strain evidence="22">CC99</strain>
    </source>
</reference>
<evidence type="ECO:0000256" key="9">
    <source>
        <dbReference type="ARBA" id="ARBA00022958"/>
    </source>
</evidence>
<feature type="binding site" evidence="17">
    <location>
        <position position="443"/>
    </location>
    <ligand>
        <name>(6S)-NADPHX</name>
        <dbReference type="ChEBI" id="CHEBI:64076"/>
    </ligand>
</feature>
<dbReference type="EC" id="5.1.99.6" evidence="19"/>
<dbReference type="PIRSF" id="PIRSF017184">
    <property type="entry name" value="Nnr"/>
    <property type="match status" value="1"/>
</dbReference>
<keyword evidence="7 17" id="KW-0067">ATP-binding</keyword>
<dbReference type="Pfam" id="PF03853">
    <property type="entry name" value="YjeF_N"/>
    <property type="match status" value="1"/>
</dbReference>
<evidence type="ECO:0000256" key="1">
    <source>
        <dbReference type="ARBA" id="ARBA00000013"/>
    </source>
</evidence>
<evidence type="ECO:0000256" key="3">
    <source>
        <dbReference type="ARBA" id="ARBA00006001"/>
    </source>
</evidence>
<dbReference type="PROSITE" id="PS01049">
    <property type="entry name" value="YJEF_C_1"/>
    <property type="match status" value="1"/>
</dbReference>
<dbReference type="InterPro" id="IPR029056">
    <property type="entry name" value="Ribokinase-like"/>
</dbReference>
<keyword evidence="11 18" id="KW-0413">Isomerase</keyword>
<dbReference type="SUPFAM" id="SSF64153">
    <property type="entry name" value="YjeF N-terminal domain-like"/>
    <property type="match status" value="1"/>
</dbReference>
<comment type="similarity">
    <text evidence="17">Belongs to the NnrD/CARKD family.</text>
</comment>
<dbReference type="Proteomes" id="UP000051494">
    <property type="component" value="Unassembled WGS sequence"/>
</dbReference>
<dbReference type="Gene3D" id="3.40.50.10260">
    <property type="entry name" value="YjeF N-terminal domain"/>
    <property type="match status" value="1"/>
</dbReference>
<dbReference type="EMBL" id="LKHV02000001">
    <property type="protein sequence ID" value="MCS5707545.1"/>
    <property type="molecule type" value="Genomic_DNA"/>
</dbReference>
<comment type="catalytic activity">
    <reaction evidence="15 17 19">
        <text>(6S)-NADHX + ADP = AMP + phosphate + NADH + H(+)</text>
        <dbReference type="Rhea" id="RHEA:32223"/>
        <dbReference type="ChEBI" id="CHEBI:15378"/>
        <dbReference type="ChEBI" id="CHEBI:43474"/>
        <dbReference type="ChEBI" id="CHEBI:57945"/>
        <dbReference type="ChEBI" id="CHEBI:64074"/>
        <dbReference type="ChEBI" id="CHEBI:456215"/>
        <dbReference type="ChEBI" id="CHEBI:456216"/>
        <dbReference type="EC" id="4.2.1.136"/>
    </reaction>
</comment>
<dbReference type="RefSeq" id="WP_057623439.1">
    <property type="nucleotide sequence ID" value="NZ_LKHV02000001.1"/>
</dbReference>
<feature type="domain" description="YjeF N-terminal" evidence="21">
    <location>
        <begin position="14"/>
        <end position="222"/>
    </location>
</feature>
<evidence type="ECO:0000256" key="14">
    <source>
        <dbReference type="ARBA" id="ARBA00025153"/>
    </source>
</evidence>
<comment type="function">
    <text evidence="18">Catalyzes the epimerization of the S- and R-forms of NAD(P)HX, a damaged form of NAD(P)H that is a result of enzymatic or heat-dependent hydration. This is a prerequisite for the S-specific NAD(P)H-hydrate dehydratase to allow the repair of both epimers of NAD(P)HX.</text>
</comment>
<feature type="binding site" evidence="18">
    <location>
        <position position="168"/>
    </location>
    <ligand>
        <name>K(+)</name>
        <dbReference type="ChEBI" id="CHEBI:29103"/>
    </ligand>
</feature>
<dbReference type="InterPro" id="IPR030677">
    <property type="entry name" value="Nnr"/>
</dbReference>
<dbReference type="GO" id="GO:0046872">
    <property type="term" value="F:metal ion binding"/>
    <property type="evidence" value="ECO:0007669"/>
    <property type="project" value="UniProtKB-UniRule"/>
</dbReference>
<dbReference type="InterPro" id="IPR017953">
    <property type="entry name" value="Carbohydrate_kinase_pred_CS"/>
</dbReference>
<evidence type="ECO:0000256" key="13">
    <source>
        <dbReference type="ARBA" id="ARBA00023268"/>
    </source>
</evidence>
<comment type="cofactor">
    <cofactor evidence="18 19">
        <name>K(+)</name>
        <dbReference type="ChEBI" id="CHEBI:29103"/>
    </cofactor>
    <text evidence="18 19">Binds 1 potassium ion per subunit.</text>
</comment>
<organism evidence="22">
    <name type="scientific">Candidatus Berkiella cookevillensis</name>
    <dbReference type="NCBI Taxonomy" id="437022"/>
    <lineage>
        <taxon>Bacteria</taxon>
        <taxon>Pseudomonadati</taxon>
        <taxon>Pseudomonadota</taxon>
        <taxon>Gammaproteobacteria</taxon>
        <taxon>Candidatus Berkiellales</taxon>
        <taxon>Candidatus Berkiellaceae</taxon>
        <taxon>Candidatus Berkiella</taxon>
    </lineage>
</organism>
<evidence type="ECO:0000256" key="11">
    <source>
        <dbReference type="ARBA" id="ARBA00023235"/>
    </source>
</evidence>
<feature type="binding site" evidence="17">
    <location>
        <position position="329"/>
    </location>
    <ligand>
        <name>(6S)-NADPHX</name>
        <dbReference type="ChEBI" id="CHEBI:64076"/>
    </ligand>
</feature>
<evidence type="ECO:0000313" key="23">
    <source>
        <dbReference type="EMBL" id="MCS5707545.1"/>
    </source>
</evidence>
<gene>
    <name evidence="22" type="primary">nnr</name>
    <name evidence="17" type="synonym">nnrD</name>
    <name evidence="18" type="synonym">nnrE</name>
    <name evidence="23" type="ORF">CC99x_001360</name>
    <name evidence="22" type="ORF">CC99x_00560</name>
</gene>
<dbReference type="PROSITE" id="PS01050">
    <property type="entry name" value="YJEF_C_2"/>
    <property type="match status" value="1"/>
</dbReference>
<dbReference type="OrthoDB" id="9806925at2"/>
<dbReference type="NCBIfam" id="TIGR00196">
    <property type="entry name" value="yjeF_cterm"/>
    <property type="match status" value="1"/>
</dbReference>
<keyword evidence="8 17" id="KW-0521">NADP</keyword>
<keyword evidence="13" id="KW-0511">Multifunctional enzyme</keyword>
<dbReference type="PANTHER" id="PTHR12592">
    <property type="entry name" value="ATP-DEPENDENT (S)-NAD(P)H-HYDRATE DEHYDRATASE FAMILY MEMBER"/>
    <property type="match status" value="1"/>
</dbReference>
<dbReference type="InterPro" id="IPR000631">
    <property type="entry name" value="CARKD"/>
</dbReference>
<comment type="caution">
    <text evidence="22">The sequence shown here is derived from an EMBL/GenBank/DDBJ whole genome shotgun (WGS) entry which is preliminary data.</text>
</comment>
<comment type="cofactor">
    <cofactor evidence="17">
        <name>Mg(2+)</name>
        <dbReference type="ChEBI" id="CHEBI:18420"/>
    </cofactor>
</comment>
<evidence type="ECO:0000256" key="19">
    <source>
        <dbReference type="PIRNR" id="PIRNR017184"/>
    </source>
</evidence>
<reference evidence="23" key="2">
    <citation type="journal article" date="2016" name="Genome Announc.">
        <title>Draft Genome Sequences of Two Novel Amoeba-Resistant Intranuclear Bacteria, 'Candidatus Berkiella cookevillensis' and 'Candidatus Berkiella aquae'.</title>
        <authorList>
            <person name="Mehari Y.T."/>
            <person name="Arivett B.A."/>
            <person name="Farone A.L."/>
            <person name="Gunderson J.H."/>
            <person name="Farone M.B."/>
        </authorList>
    </citation>
    <scope>NUCLEOTIDE SEQUENCE</scope>
    <source>
        <strain evidence="23">CC99</strain>
    </source>
</reference>
<accession>A0A0Q9YG81</accession>
<keyword evidence="24" id="KW-1185">Reference proteome</keyword>
<dbReference type="PATRIC" id="fig|1590042.3.peg.578"/>
<feature type="binding site" evidence="17">
    <location>
        <begin position="413"/>
        <end position="417"/>
    </location>
    <ligand>
        <name>AMP</name>
        <dbReference type="ChEBI" id="CHEBI:456215"/>
    </ligand>
</feature>
<feature type="binding site" evidence="18">
    <location>
        <begin position="132"/>
        <end position="138"/>
    </location>
    <ligand>
        <name>(6S)-NADPHX</name>
        <dbReference type="ChEBI" id="CHEBI:64076"/>
    </ligand>
</feature>
<evidence type="ECO:0000256" key="7">
    <source>
        <dbReference type="ARBA" id="ARBA00022840"/>
    </source>
</evidence>
<evidence type="ECO:0000256" key="16">
    <source>
        <dbReference type="ARBA" id="ARBA00049209"/>
    </source>
</evidence>
<keyword evidence="6 17" id="KW-0547">Nucleotide-binding</keyword>
<evidence type="ECO:0000313" key="22">
    <source>
        <dbReference type="EMBL" id="KRG19548.1"/>
    </source>
</evidence>
<dbReference type="CDD" id="cd01171">
    <property type="entry name" value="YXKO-related"/>
    <property type="match status" value="1"/>
</dbReference>
<dbReference type="InterPro" id="IPR036652">
    <property type="entry name" value="YjeF_N_dom_sf"/>
</dbReference>
<dbReference type="PANTHER" id="PTHR12592:SF0">
    <property type="entry name" value="ATP-DEPENDENT (S)-NAD(P)H-HYDRATE DEHYDRATASE"/>
    <property type="match status" value="1"/>
</dbReference>
<dbReference type="Pfam" id="PF01256">
    <property type="entry name" value="Carb_kinase"/>
    <property type="match status" value="1"/>
</dbReference>